<dbReference type="PANTHER" id="PTHR43806">
    <property type="entry name" value="PEPTIDASE S8"/>
    <property type="match status" value="1"/>
</dbReference>
<proteinExistence type="inferred from homology"/>
<dbReference type="PROSITE" id="PS00138">
    <property type="entry name" value="SUBTILASE_SER"/>
    <property type="match status" value="1"/>
</dbReference>
<keyword evidence="8" id="KW-1185">Reference proteome</keyword>
<feature type="domain" description="Peptidase S8/S53" evidence="6">
    <location>
        <begin position="93"/>
        <end position="332"/>
    </location>
</feature>
<comment type="caution">
    <text evidence="7">The sequence shown here is derived from an EMBL/GenBank/DDBJ whole genome shotgun (WGS) entry which is preliminary data.</text>
</comment>
<dbReference type="SUPFAM" id="SSF52743">
    <property type="entry name" value="Subtilisin-like"/>
    <property type="match status" value="1"/>
</dbReference>
<feature type="active site" description="Charge relay system" evidence="5">
    <location>
        <position position="129"/>
    </location>
</feature>
<evidence type="ECO:0000256" key="3">
    <source>
        <dbReference type="ARBA" id="ARBA00022801"/>
    </source>
</evidence>
<evidence type="ECO:0000313" key="8">
    <source>
        <dbReference type="Proteomes" id="UP000309450"/>
    </source>
</evidence>
<organism evidence="7 8">
    <name type="scientific">Aliigemmobacter aestuarii</name>
    <dbReference type="NCBI Taxonomy" id="1445661"/>
    <lineage>
        <taxon>Bacteria</taxon>
        <taxon>Pseudomonadati</taxon>
        <taxon>Pseudomonadota</taxon>
        <taxon>Alphaproteobacteria</taxon>
        <taxon>Rhodobacterales</taxon>
        <taxon>Paracoccaceae</taxon>
        <taxon>Aliigemmobacter</taxon>
    </lineage>
</organism>
<dbReference type="InterPro" id="IPR050131">
    <property type="entry name" value="Peptidase_S8_subtilisin-like"/>
</dbReference>
<dbReference type="PRINTS" id="PR00723">
    <property type="entry name" value="SUBTILISIN"/>
</dbReference>
<dbReference type="GO" id="GO:0004252">
    <property type="term" value="F:serine-type endopeptidase activity"/>
    <property type="evidence" value="ECO:0007669"/>
    <property type="project" value="UniProtKB-UniRule"/>
</dbReference>
<evidence type="ECO:0000259" key="6">
    <source>
        <dbReference type="Pfam" id="PF00082"/>
    </source>
</evidence>
<name>A0A4S3MTD2_9RHOB</name>
<dbReference type="PANTHER" id="PTHR43806:SF11">
    <property type="entry name" value="CEREVISIN-RELATED"/>
    <property type="match status" value="1"/>
</dbReference>
<evidence type="ECO:0000256" key="2">
    <source>
        <dbReference type="ARBA" id="ARBA00022670"/>
    </source>
</evidence>
<dbReference type="InterPro" id="IPR023828">
    <property type="entry name" value="Peptidase_S8_Ser-AS"/>
</dbReference>
<protein>
    <submittedName>
        <fullName evidence="7">Protease</fullName>
    </submittedName>
</protein>
<keyword evidence="2 5" id="KW-0645">Protease</keyword>
<accession>A0A4S3MTD2</accession>
<comment type="similarity">
    <text evidence="1 5">Belongs to the peptidase S8 family.</text>
</comment>
<keyword evidence="3 5" id="KW-0378">Hydrolase</keyword>
<dbReference type="EMBL" id="SSND01000001">
    <property type="protein sequence ID" value="THD85838.1"/>
    <property type="molecule type" value="Genomic_DNA"/>
</dbReference>
<evidence type="ECO:0000256" key="5">
    <source>
        <dbReference type="PROSITE-ProRule" id="PRU01240"/>
    </source>
</evidence>
<dbReference type="Gene3D" id="3.40.50.200">
    <property type="entry name" value="Peptidase S8/S53 domain"/>
    <property type="match status" value="1"/>
</dbReference>
<dbReference type="AlphaFoldDB" id="A0A4S3MTD2"/>
<dbReference type="Pfam" id="PF00082">
    <property type="entry name" value="Peptidase_S8"/>
    <property type="match status" value="1"/>
</dbReference>
<gene>
    <name evidence="7" type="ORF">E7811_03190</name>
</gene>
<evidence type="ECO:0000256" key="4">
    <source>
        <dbReference type="ARBA" id="ARBA00022825"/>
    </source>
</evidence>
<keyword evidence="4 5" id="KW-0720">Serine protease</keyword>
<dbReference type="InterPro" id="IPR036852">
    <property type="entry name" value="Peptidase_S8/S53_dom_sf"/>
</dbReference>
<evidence type="ECO:0000256" key="1">
    <source>
        <dbReference type="ARBA" id="ARBA00011073"/>
    </source>
</evidence>
<dbReference type="CDD" id="cd05561">
    <property type="entry name" value="Peptidases_S8_4"/>
    <property type="match status" value="1"/>
</dbReference>
<dbReference type="Proteomes" id="UP000309450">
    <property type="component" value="Unassembled WGS sequence"/>
</dbReference>
<evidence type="ECO:0000313" key="7">
    <source>
        <dbReference type="EMBL" id="THD85838.1"/>
    </source>
</evidence>
<sequence length="353" mass="37425">MPASLPLDGIEAAGYRILSQRISTRFGQRFLRLGLPRARTVAQARDELQRLLPDAVIDRNTLYQPDDFLCDGSCDSHEMIGWSGWPSALAPRIGMIDTGVNVDHDAFAGRNLTVHQVELADRSAAGRRHGTAIAALLVGRADSRTPGLMPMAELIAVEAFHQSAVGEAADAYSLAESVEILIDAGVSVINMSFSGPNNAVLRDLTREAHDLGILLVAAAGNGGPGAKPAFPAAWAHVVAVTAVDSRERIYRQANQGPYIAFAAPGVGVWTAASISGGRLKSGTSYAVPFVTAVLAAERVRRPAESRQETLDRMIGCARDLGEAGFDPIYGHGLIMQADQCVAGDEQLFSVSGE</sequence>
<dbReference type="PROSITE" id="PS51892">
    <property type="entry name" value="SUBTILASE"/>
    <property type="match status" value="1"/>
</dbReference>
<dbReference type="InterPro" id="IPR015500">
    <property type="entry name" value="Peptidase_S8_subtilisin-rel"/>
</dbReference>
<reference evidence="7 8" key="1">
    <citation type="submission" date="2019-04" db="EMBL/GenBank/DDBJ databases">
        <title>Draft genome sequence of Gemmobacter aestuarii sp. nov.</title>
        <authorList>
            <person name="Hameed A."/>
            <person name="Lin S.-Y."/>
            <person name="Shahina M."/>
            <person name="Lai W.-A."/>
            <person name="Young C.-C."/>
        </authorList>
    </citation>
    <scope>NUCLEOTIDE SEQUENCE [LARGE SCALE GENOMIC DNA]</scope>
    <source>
        <strain evidence="7 8">CC-PW-75</strain>
    </source>
</reference>
<dbReference type="InterPro" id="IPR000209">
    <property type="entry name" value="Peptidase_S8/S53_dom"/>
</dbReference>
<feature type="active site" description="Charge relay system" evidence="5">
    <location>
        <position position="97"/>
    </location>
</feature>
<feature type="active site" description="Charge relay system" evidence="5">
    <location>
        <position position="284"/>
    </location>
</feature>
<dbReference type="GO" id="GO:0006508">
    <property type="term" value="P:proteolysis"/>
    <property type="evidence" value="ECO:0007669"/>
    <property type="project" value="UniProtKB-KW"/>
</dbReference>
<dbReference type="OrthoDB" id="5405281at2"/>